<keyword evidence="2" id="KW-0132">Cell division</keyword>
<dbReference type="PANTHER" id="PTHR16484">
    <property type="entry name" value="PARTITIONING DEFECTIVE 3 RELATED"/>
    <property type="match status" value="1"/>
</dbReference>
<dbReference type="InterPro" id="IPR052213">
    <property type="entry name" value="PAR3"/>
</dbReference>
<feature type="compositionally biased region" description="Polar residues" evidence="5">
    <location>
        <begin position="1303"/>
        <end position="1328"/>
    </location>
</feature>
<feature type="domain" description="PDZ" evidence="6">
    <location>
        <begin position="267"/>
        <end position="353"/>
    </location>
</feature>
<accession>A0ABM1BF24</accession>
<proteinExistence type="inferred from homology"/>
<gene>
    <name evidence="8" type="primary">LOC106464713</name>
</gene>
<evidence type="ECO:0000256" key="4">
    <source>
        <dbReference type="ARBA" id="ARBA00023306"/>
    </source>
</evidence>
<dbReference type="Pfam" id="PF00595">
    <property type="entry name" value="PDZ"/>
    <property type="match status" value="3"/>
</dbReference>
<feature type="region of interest" description="Disordered" evidence="5">
    <location>
        <begin position="1052"/>
        <end position="1086"/>
    </location>
</feature>
<evidence type="ECO:0000256" key="1">
    <source>
        <dbReference type="ARBA" id="ARBA00005358"/>
    </source>
</evidence>
<dbReference type="Gene3D" id="2.30.42.10">
    <property type="match status" value="3"/>
</dbReference>
<dbReference type="SMART" id="SM00228">
    <property type="entry name" value="PDZ"/>
    <property type="match status" value="3"/>
</dbReference>
<feature type="domain" description="PDZ" evidence="6">
    <location>
        <begin position="561"/>
        <end position="635"/>
    </location>
</feature>
<feature type="region of interest" description="Disordered" evidence="5">
    <location>
        <begin position="238"/>
        <end position="268"/>
    </location>
</feature>
<organism evidence="7 8">
    <name type="scientific">Limulus polyphemus</name>
    <name type="common">Atlantic horseshoe crab</name>
    <dbReference type="NCBI Taxonomy" id="6850"/>
    <lineage>
        <taxon>Eukaryota</taxon>
        <taxon>Metazoa</taxon>
        <taxon>Ecdysozoa</taxon>
        <taxon>Arthropoda</taxon>
        <taxon>Chelicerata</taxon>
        <taxon>Merostomata</taxon>
        <taxon>Xiphosura</taxon>
        <taxon>Limulidae</taxon>
        <taxon>Limulus</taxon>
    </lineage>
</organism>
<dbReference type="GeneID" id="106464713"/>
<dbReference type="SUPFAM" id="SSF50156">
    <property type="entry name" value="PDZ domain-like"/>
    <property type="match status" value="3"/>
</dbReference>
<dbReference type="PROSITE" id="PS50106">
    <property type="entry name" value="PDZ"/>
    <property type="match status" value="3"/>
</dbReference>
<feature type="region of interest" description="Disordered" evidence="5">
    <location>
        <begin position="894"/>
        <end position="917"/>
    </location>
</feature>
<evidence type="ECO:0000256" key="5">
    <source>
        <dbReference type="SAM" id="MobiDB-lite"/>
    </source>
</evidence>
<keyword evidence="4" id="KW-0131">Cell cycle</keyword>
<feature type="compositionally biased region" description="Basic and acidic residues" evidence="5">
    <location>
        <begin position="251"/>
        <end position="267"/>
    </location>
</feature>
<dbReference type="InterPro" id="IPR001478">
    <property type="entry name" value="PDZ"/>
</dbReference>
<dbReference type="CDD" id="cd23058">
    <property type="entry name" value="PDZ2_Par3-like"/>
    <property type="match status" value="1"/>
</dbReference>
<protein>
    <submittedName>
        <fullName evidence="8">Partitioning defective 3 homolog B-like</fullName>
    </submittedName>
</protein>
<reference evidence="8" key="1">
    <citation type="submission" date="2025-08" db="UniProtKB">
        <authorList>
            <consortium name="RefSeq"/>
        </authorList>
    </citation>
    <scope>IDENTIFICATION</scope>
    <source>
        <tissue evidence="8">Muscle</tissue>
    </source>
</reference>
<keyword evidence="3" id="KW-0677">Repeat</keyword>
<evidence type="ECO:0000256" key="2">
    <source>
        <dbReference type="ARBA" id="ARBA00022618"/>
    </source>
</evidence>
<feature type="compositionally biased region" description="Basic and acidic residues" evidence="5">
    <location>
        <begin position="843"/>
        <end position="852"/>
    </location>
</feature>
<feature type="region of interest" description="Disordered" evidence="5">
    <location>
        <begin position="1300"/>
        <end position="1328"/>
    </location>
</feature>
<dbReference type="Pfam" id="PF12053">
    <property type="entry name" value="Par3_HAL_N_term"/>
    <property type="match status" value="1"/>
</dbReference>
<evidence type="ECO:0000313" key="7">
    <source>
        <dbReference type="Proteomes" id="UP000694941"/>
    </source>
</evidence>
<sequence>MADALAKVMRRTQKYDILKAQRRFSLESTDAWVTIHNLKLASDEGILDPGDRLSNAADDREQIIAIYEEQDPPFPSHNGGDGMSTSSVITESPHIFRRGEDIHSKEKQSYSKNDIENTADHISNGVTGIHVHRGSEPALNCLSPISSNPDPSKRWSTTVIMDCETCRTSRTLPDDDLIHSVNDLPSGPADSSQKEEKLGFVRASQVSGRLSMLGSGSDILHWEEAADRQLLRLQDIRKEPFGGPEAPPDQLEDRDNESSGGSKERENTIVLKNESGPLGISFFPHYDTNGRDWGLVVQAIEPGGRIDQDGRFHVGDHIIDINGQSLLHVSPKKAQEIFNDVLQEPEIRIRLIKNSLSTYSTQFPKKLPFPVYPKHMFHKERSKDESEKADLVKEQEQEVLNPNFATVMPSIKVSPFVPLSQKNIPLTSNTRKIGRKFSVQLTKGSDGLGFSITTRDNPAGGNCPIYIKNILLKGAAIQDARLKPGDRLLEVNGMEMTGLSQEEAVGILRDIPLGGTVNFVLSRQELDLTPSFNVPQEVPLDKAGDEYEIYPWKPKDILTFEIPLNSRESAGLGISVRGKTTSTENGHMDLGIFVKSVIHGGVASKDGQLLANDQLVKINGISLLNMTNTEAMKALSYAMAEGEDLSVVPEAIKLTIARQKHSDSETVDHVSSFSQNKLTLNSTIGDSGNRGVLEIQTNPLENETFTPVNSRSGNSESKFMFVPRLSTDGNNNTEHLSMSIKDAKQQGKNSIIGQLISQGIKASAFCNKSYLGTSHENLDGNQLQALYGENIFQNDVNYSPTVNLPVFDSVMIKGLYENPAQPKSAIEATIAEDLLSSLTKDTSFTEERKNEENGSEGILEGKEVGTNSQALMDDESQFTLSRDGFGRQSISEKRHAQLDAHNTDTFQRNKKAREERERLKQLQAGEKQISQYKQEQEQYQQPSLKEQSLLLHEICVNKKQENVPSCRDCINSSEPQMKHGFFIGLRKSSSLESLQTLVHELHKEDKKQTLISRFLTGKVARAHGCNESLRTASDHSCEELITKTRENLAEETDTCSSIGSKVHTRPAPTGNFHPIPATSDLVGGQQKLSKATKKKSFLKGLGLVFKFGKNKKLAQEQRSKSFNERNVDEEEESQACRVSCEKQERIHKEKQRQEQQVTCSKGPFNLANNISLQNRQKKVHKLRTCHQQHQEQKGYYPGHEEVVDLKPRQKTETAHSRINDLGIYREMERLEGRESLATSNKYSHYMNYKEIQQNVHLFRHQPPHPQTIKFSPVGRRNRPASNFFEYESMQFLQQVDFQHHTESNTNSLPHHSNQFVHQKNRTSYIHSN</sequence>
<feature type="region of interest" description="Disordered" evidence="5">
    <location>
        <begin position="841"/>
        <end position="869"/>
    </location>
</feature>
<dbReference type="Gene3D" id="3.10.20.90">
    <property type="entry name" value="Phosphatidylinositol 3-kinase Catalytic Subunit, Chain A, domain 1"/>
    <property type="match status" value="1"/>
</dbReference>
<evidence type="ECO:0000256" key="3">
    <source>
        <dbReference type="ARBA" id="ARBA00022737"/>
    </source>
</evidence>
<dbReference type="PANTHER" id="PTHR16484:SF17">
    <property type="entry name" value="BAZOOKA, ISOFORM B"/>
    <property type="match status" value="1"/>
</dbReference>
<feature type="region of interest" description="Disordered" evidence="5">
    <location>
        <begin position="171"/>
        <end position="197"/>
    </location>
</feature>
<dbReference type="Proteomes" id="UP000694941">
    <property type="component" value="Unplaced"/>
</dbReference>
<dbReference type="RefSeq" id="XP_013780693.2">
    <property type="nucleotide sequence ID" value="XM_013925239.2"/>
</dbReference>
<feature type="domain" description="PDZ" evidence="6">
    <location>
        <begin position="438"/>
        <end position="510"/>
    </location>
</feature>
<evidence type="ECO:0000259" key="6">
    <source>
        <dbReference type="PROSITE" id="PS50106"/>
    </source>
</evidence>
<dbReference type="InterPro" id="IPR036034">
    <property type="entry name" value="PDZ_sf"/>
</dbReference>
<dbReference type="InterPro" id="IPR021922">
    <property type="entry name" value="Par3/HAL_N"/>
</dbReference>
<evidence type="ECO:0000313" key="8">
    <source>
        <dbReference type="RefSeq" id="XP_013780693.2"/>
    </source>
</evidence>
<name>A0ABM1BF24_LIMPO</name>
<comment type="similarity">
    <text evidence="1">Belongs to the PAR3 family.</text>
</comment>
<keyword evidence="7" id="KW-1185">Reference proteome</keyword>